<dbReference type="PROSITE" id="PS00330">
    <property type="entry name" value="HEMOLYSIN_CALCIUM"/>
    <property type="match status" value="5"/>
</dbReference>
<evidence type="ECO:0000313" key="6">
    <source>
        <dbReference type="EMBL" id="NJP01169.1"/>
    </source>
</evidence>
<name>A0ABX0YCT5_9PSED</name>
<accession>A0ABX0YCT5</accession>
<dbReference type="PANTHER" id="PTHR38340">
    <property type="entry name" value="S-LAYER PROTEIN"/>
    <property type="match status" value="1"/>
</dbReference>
<feature type="domain" description="Rhamnogalacturonase A/B/Epimerase-like pectate lyase" evidence="5">
    <location>
        <begin position="25"/>
        <end position="256"/>
    </location>
</feature>
<evidence type="ECO:0000256" key="3">
    <source>
        <dbReference type="ARBA" id="ARBA00022525"/>
    </source>
</evidence>
<evidence type="ECO:0000313" key="7">
    <source>
        <dbReference type="Proteomes" id="UP000746535"/>
    </source>
</evidence>
<comment type="subcellular location">
    <subcellularLocation>
        <location evidence="2">Secreted</location>
    </subcellularLocation>
</comment>
<sequence>MRGWAGAHAPWDQLASTGVPMTTVYFNVRDYGAVGDGVTDDTAAIQAAINAAGSAIGSADELINAQVYLPEGTYIVSPKPARNVCVWLGSDIILKGDGAGATSLKLADGSERAISGIVQTGGETLRAGLQDLTIDGNSTHTSGRVDGFTTGGETYRDNPDTNITLSGVTLANCSGNGLNVQENTYGLNVTDCVARGNGLDGFHANLVGVFNPYVDAGGFHDNLSENNGRNGFTVVLDNYQTNLADNDAVNNGDRGILVQGAEGEETDDEVQITGGEVYGNANEGVALKLVDSSSVSNVTVHDNGGAGIGLIGSSGTNIAGSTLYNNAVTHGNAEVTIQASEDTDVTATDFTYGNKVHDNTITGGNASYAVTERNEKDVGLTTVFDNDFSGLGDPATVFYSSSSSAFNNHYSLMATGTAGNDRLTATDGADTLLYGNAGTDRLVGGAGADLLDGGAGIDRLTGGAGADTFRFVHTGDSVRGASDLITDFTPGEDRLDLASLGLSGLGDGHDGTLRAIYNASLDRTYLQSLDADSDGQYFQLALAGNYLGRLNASDFETFVQGTRGSDTLVGTDASETLAGLAGADTLNGGSGNDYLIGGAGADTLDGGSGNDTLLGGNGNDRLNGGSGDDRLVGGAGADRLSGGSGADTFYFGSSSDSVKGASDLITDFSAERDLIDVAALGYTGLGNGTGTTLKVVYNQALDRTYLKDVDADARGHRFEIALTGNWSDKLDDSNIVFAPAQSEVALVGVAADTLHHGVVG</sequence>
<dbReference type="Gene3D" id="2.150.10.10">
    <property type="entry name" value="Serralysin-like metalloprotease, C-terminal"/>
    <property type="match status" value="2"/>
</dbReference>
<dbReference type="PRINTS" id="PR00313">
    <property type="entry name" value="CABNDNGRPT"/>
</dbReference>
<organism evidence="6 7">
    <name type="scientific">Pseudomonas quercus</name>
    <dbReference type="NCBI Taxonomy" id="2722792"/>
    <lineage>
        <taxon>Bacteria</taxon>
        <taxon>Pseudomonadati</taxon>
        <taxon>Pseudomonadota</taxon>
        <taxon>Gammaproteobacteria</taxon>
        <taxon>Pseudomonadales</taxon>
        <taxon>Pseudomonadaceae</taxon>
        <taxon>Pseudomonas</taxon>
    </lineage>
</organism>
<evidence type="ECO:0000256" key="2">
    <source>
        <dbReference type="ARBA" id="ARBA00004613"/>
    </source>
</evidence>
<comment type="caution">
    <text evidence="6">The sequence shown here is derived from an EMBL/GenBank/DDBJ whole genome shotgun (WGS) entry which is preliminary data.</text>
</comment>
<dbReference type="InterPro" id="IPR011050">
    <property type="entry name" value="Pectin_lyase_fold/virulence"/>
</dbReference>
<dbReference type="Gene3D" id="2.160.20.10">
    <property type="entry name" value="Single-stranded right-handed beta-helix, Pectin lyase-like"/>
    <property type="match status" value="1"/>
</dbReference>
<keyword evidence="3" id="KW-0964">Secreted</keyword>
<dbReference type="Proteomes" id="UP000746535">
    <property type="component" value="Unassembled WGS sequence"/>
</dbReference>
<dbReference type="SUPFAM" id="SSF51120">
    <property type="entry name" value="beta-Roll"/>
    <property type="match status" value="2"/>
</dbReference>
<dbReference type="InterPro" id="IPR024535">
    <property type="entry name" value="RHGA/B-epi-like_pectate_lyase"/>
</dbReference>
<keyword evidence="7" id="KW-1185">Reference proteome</keyword>
<protein>
    <recommendedName>
        <fullName evidence="5">Rhamnogalacturonase A/B/Epimerase-like pectate lyase domain-containing protein</fullName>
    </recommendedName>
</protein>
<dbReference type="SUPFAM" id="SSF51126">
    <property type="entry name" value="Pectin lyase-like"/>
    <property type="match status" value="1"/>
</dbReference>
<dbReference type="PANTHER" id="PTHR38340:SF1">
    <property type="entry name" value="S-LAYER PROTEIN"/>
    <property type="match status" value="1"/>
</dbReference>
<dbReference type="InterPro" id="IPR050557">
    <property type="entry name" value="RTX_toxin/Mannuronan_C5-epim"/>
</dbReference>
<reference evidence="6 7" key="1">
    <citation type="submission" date="2020-03" db="EMBL/GenBank/DDBJ databases">
        <authorList>
            <person name="Wang L."/>
            <person name="He N."/>
            <person name="Li Y."/>
            <person name="Fang Y."/>
            <person name="Zhang F."/>
        </authorList>
    </citation>
    <scope>NUCLEOTIDE SEQUENCE [LARGE SCALE GENOMIC DNA]</scope>
    <source>
        <strain evidence="7">hsmgli-8</strain>
    </source>
</reference>
<gene>
    <name evidence="6" type="ORF">HBH25_09855</name>
</gene>
<dbReference type="InterPro" id="IPR006626">
    <property type="entry name" value="PbH1"/>
</dbReference>
<evidence type="ECO:0000256" key="1">
    <source>
        <dbReference type="ARBA" id="ARBA00001913"/>
    </source>
</evidence>
<dbReference type="InterPro" id="IPR018511">
    <property type="entry name" value="Hemolysin-typ_Ca-bd_CS"/>
</dbReference>
<dbReference type="EMBL" id="JAAVJI010000004">
    <property type="protein sequence ID" value="NJP01169.1"/>
    <property type="molecule type" value="Genomic_DNA"/>
</dbReference>
<dbReference type="SMART" id="SM00710">
    <property type="entry name" value="PbH1"/>
    <property type="match status" value="7"/>
</dbReference>
<evidence type="ECO:0000256" key="4">
    <source>
        <dbReference type="ARBA" id="ARBA00022837"/>
    </source>
</evidence>
<comment type="cofactor">
    <cofactor evidence="1">
        <name>Ca(2+)</name>
        <dbReference type="ChEBI" id="CHEBI:29108"/>
    </cofactor>
</comment>
<dbReference type="InterPro" id="IPR011049">
    <property type="entry name" value="Serralysin-like_metalloprot_C"/>
</dbReference>
<proteinExistence type="predicted"/>
<evidence type="ECO:0000259" key="5">
    <source>
        <dbReference type="Pfam" id="PF12708"/>
    </source>
</evidence>
<dbReference type="InterPro" id="IPR012334">
    <property type="entry name" value="Pectin_lyas_fold"/>
</dbReference>
<dbReference type="Pfam" id="PF00353">
    <property type="entry name" value="HemolysinCabind"/>
    <property type="match status" value="5"/>
</dbReference>
<dbReference type="InterPro" id="IPR001343">
    <property type="entry name" value="Hemolysn_Ca-bd"/>
</dbReference>
<dbReference type="Pfam" id="PF12708">
    <property type="entry name" value="Pect-lyase_RHGA_epim"/>
    <property type="match status" value="1"/>
</dbReference>
<keyword evidence="4" id="KW-0106">Calcium</keyword>